<dbReference type="RefSeq" id="WP_264893277.1">
    <property type="nucleotide sequence ID" value="NZ_CP110257.1"/>
</dbReference>
<organism evidence="2 3">
    <name type="scientific">Caldimonas aquatica</name>
    <dbReference type="NCBI Taxonomy" id="376175"/>
    <lineage>
        <taxon>Bacteria</taxon>
        <taxon>Pseudomonadati</taxon>
        <taxon>Pseudomonadota</taxon>
        <taxon>Betaproteobacteria</taxon>
        <taxon>Burkholderiales</taxon>
        <taxon>Sphaerotilaceae</taxon>
        <taxon>Caldimonas</taxon>
    </lineage>
</organism>
<feature type="transmembrane region" description="Helical" evidence="1">
    <location>
        <begin position="44"/>
        <end position="62"/>
    </location>
</feature>
<proteinExistence type="predicted"/>
<evidence type="ECO:0008006" key="4">
    <source>
        <dbReference type="Google" id="ProtNLM"/>
    </source>
</evidence>
<keyword evidence="1" id="KW-1133">Transmembrane helix</keyword>
<sequence length="155" mass="16843">MRRGAPVLELTVHRHRWWRRAVTALALLALGGLAAWVLGAPDRWPLALLLCALVLWAVRAAVSLPPLRLRFDGQGWHWRPVSPVHGVGGSGRVQVVLDLGDRLLLCLLPAGGKGPRRWVPVDASDAPSLWHALRCAVYCRTPGDDPLAVSNSPDA</sequence>
<evidence type="ECO:0000313" key="2">
    <source>
        <dbReference type="EMBL" id="UZD55523.1"/>
    </source>
</evidence>
<dbReference type="EMBL" id="CP110257">
    <property type="protein sequence ID" value="UZD55523.1"/>
    <property type="molecule type" value="Genomic_DNA"/>
</dbReference>
<reference evidence="2" key="1">
    <citation type="submission" date="2022-10" db="EMBL/GenBank/DDBJ databases">
        <title>Complete genome sequence of Schlegelella aquatica LMG 23380.</title>
        <authorList>
            <person name="Musilova J."/>
            <person name="Kourilova X."/>
            <person name="Bezdicek M."/>
            <person name="Hermankova K."/>
            <person name="Obruca S."/>
            <person name="Sedlar K."/>
        </authorList>
    </citation>
    <scope>NUCLEOTIDE SEQUENCE</scope>
    <source>
        <strain evidence="2">LMG 23380</strain>
    </source>
</reference>
<keyword evidence="3" id="KW-1185">Reference proteome</keyword>
<keyword evidence="1" id="KW-0812">Transmembrane</keyword>
<name>A0ABY6MU33_9BURK</name>
<evidence type="ECO:0000313" key="3">
    <source>
        <dbReference type="Proteomes" id="UP001163266"/>
    </source>
</evidence>
<keyword evidence="1" id="KW-0472">Membrane</keyword>
<gene>
    <name evidence="2" type="ORF">OMP39_02740</name>
</gene>
<feature type="transmembrane region" description="Helical" evidence="1">
    <location>
        <begin position="21"/>
        <end position="38"/>
    </location>
</feature>
<accession>A0ABY6MU33</accession>
<protein>
    <recommendedName>
        <fullName evidence="4">Toxin CptA</fullName>
    </recommendedName>
</protein>
<dbReference type="Proteomes" id="UP001163266">
    <property type="component" value="Chromosome"/>
</dbReference>
<evidence type="ECO:0000256" key="1">
    <source>
        <dbReference type="SAM" id="Phobius"/>
    </source>
</evidence>